<reference evidence="2" key="1">
    <citation type="submission" date="2022-06" db="EMBL/GenBank/DDBJ databases">
        <title>Helicobacter colisuis sp. nov.</title>
        <authorList>
            <person name="Papic B."/>
            <person name="Gruntar I."/>
        </authorList>
    </citation>
    <scope>NUCLEOTIDE SEQUENCE</scope>
    <source>
        <strain evidence="2">11154-15</strain>
    </source>
</reference>
<evidence type="ECO:0000313" key="3">
    <source>
        <dbReference type="Proteomes" id="UP001057522"/>
    </source>
</evidence>
<evidence type="ECO:0000313" key="2">
    <source>
        <dbReference type="EMBL" id="MCL9819461.1"/>
    </source>
</evidence>
<dbReference type="RefSeq" id="WP_112056644.1">
    <property type="nucleotide sequence ID" value="NZ_JAMOKW010000001.1"/>
</dbReference>
<feature type="transmembrane region" description="Helical" evidence="1">
    <location>
        <begin position="48"/>
        <end position="66"/>
    </location>
</feature>
<name>A0ABT0TU51_9HELI</name>
<dbReference type="Proteomes" id="UP001057522">
    <property type="component" value="Unassembled WGS sequence"/>
</dbReference>
<gene>
    <name evidence="2" type="ORF">NCR95_04660</name>
</gene>
<protein>
    <submittedName>
        <fullName evidence="2">AzlD domain-containing protein</fullName>
    </submittedName>
</protein>
<feature type="transmembrane region" description="Helical" evidence="1">
    <location>
        <begin position="6"/>
        <end position="27"/>
    </location>
</feature>
<organism evidence="2 3">
    <name type="scientific">Helicobacter colisuis</name>
    <dbReference type="NCBI Taxonomy" id="2949739"/>
    <lineage>
        <taxon>Bacteria</taxon>
        <taxon>Pseudomonadati</taxon>
        <taxon>Campylobacterota</taxon>
        <taxon>Epsilonproteobacteria</taxon>
        <taxon>Campylobacterales</taxon>
        <taxon>Helicobacteraceae</taxon>
        <taxon>Helicobacter</taxon>
    </lineage>
</organism>
<dbReference type="EMBL" id="JAMOKX010000003">
    <property type="protein sequence ID" value="MCL9819461.1"/>
    <property type="molecule type" value="Genomic_DNA"/>
</dbReference>
<dbReference type="Pfam" id="PF05437">
    <property type="entry name" value="AzlD"/>
    <property type="match status" value="1"/>
</dbReference>
<sequence>MQDNFDTFYLIGAILAATIGTALTRLLPFFIFKNATNNKLLKYLQDTMPLFIMTLLIFFSLLNTPWSETYGLYELGGIFSAILCFLWFKNSVFSIFTGIIFYIFLTRIF</sequence>
<keyword evidence="1" id="KW-1133">Transmembrane helix</keyword>
<keyword evidence="1" id="KW-0472">Membrane</keyword>
<accession>A0ABT0TU51</accession>
<dbReference type="InterPro" id="IPR008407">
    <property type="entry name" value="Brnchd-chn_aa_trnsp_AzlD"/>
</dbReference>
<keyword evidence="3" id="KW-1185">Reference proteome</keyword>
<feature type="transmembrane region" description="Helical" evidence="1">
    <location>
        <begin position="78"/>
        <end position="105"/>
    </location>
</feature>
<proteinExistence type="predicted"/>
<evidence type="ECO:0000256" key="1">
    <source>
        <dbReference type="SAM" id="Phobius"/>
    </source>
</evidence>
<dbReference type="PIRSF" id="PIRSF003203">
    <property type="entry name" value="AzlD"/>
    <property type="match status" value="1"/>
</dbReference>
<comment type="caution">
    <text evidence="2">The sequence shown here is derived from an EMBL/GenBank/DDBJ whole genome shotgun (WGS) entry which is preliminary data.</text>
</comment>
<keyword evidence="1" id="KW-0812">Transmembrane</keyword>